<dbReference type="Proteomes" id="UP001189429">
    <property type="component" value="Unassembled WGS sequence"/>
</dbReference>
<name>A0ABN9S4J5_9DINO</name>
<evidence type="ECO:0000313" key="1">
    <source>
        <dbReference type="EMBL" id="CAK0824503.1"/>
    </source>
</evidence>
<proteinExistence type="predicted"/>
<sequence length="178" mass="20154">MSVAPRLEARQRRPPHLLQQVPRQQGHQAAWRQALPPECLEGLWRLSLRPRVAAARLQAAWRVLQPLWPQRGQARCPLAGWLQGPWRPRERGPLRGRRPGEGALGPQAFLWQEPRRCPHRRPRCRTFGSCRTPGTSWGSGTVSSERRRYRCEKTHGPTGLFRDLAPPAGAAVSLPKTA</sequence>
<protein>
    <submittedName>
        <fullName evidence="1">Uncharacterized protein</fullName>
    </submittedName>
</protein>
<organism evidence="1 2">
    <name type="scientific">Prorocentrum cordatum</name>
    <dbReference type="NCBI Taxonomy" id="2364126"/>
    <lineage>
        <taxon>Eukaryota</taxon>
        <taxon>Sar</taxon>
        <taxon>Alveolata</taxon>
        <taxon>Dinophyceae</taxon>
        <taxon>Prorocentrales</taxon>
        <taxon>Prorocentraceae</taxon>
        <taxon>Prorocentrum</taxon>
    </lineage>
</organism>
<keyword evidence="2" id="KW-1185">Reference proteome</keyword>
<evidence type="ECO:0000313" key="2">
    <source>
        <dbReference type="Proteomes" id="UP001189429"/>
    </source>
</evidence>
<accession>A0ABN9S4J5</accession>
<gene>
    <name evidence="1" type="ORF">PCOR1329_LOCUS24894</name>
</gene>
<reference evidence="1" key="1">
    <citation type="submission" date="2023-10" db="EMBL/GenBank/DDBJ databases">
        <authorList>
            <person name="Chen Y."/>
            <person name="Shah S."/>
            <person name="Dougan E. K."/>
            <person name="Thang M."/>
            <person name="Chan C."/>
        </authorList>
    </citation>
    <scope>NUCLEOTIDE SEQUENCE [LARGE SCALE GENOMIC DNA]</scope>
</reference>
<dbReference type="EMBL" id="CAUYUJ010008635">
    <property type="protein sequence ID" value="CAK0824503.1"/>
    <property type="molecule type" value="Genomic_DNA"/>
</dbReference>
<comment type="caution">
    <text evidence="1">The sequence shown here is derived from an EMBL/GenBank/DDBJ whole genome shotgun (WGS) entry which is preliminary data.</text>
</comment>